<organism evidence="3">
    <name type="scientific">marine sediment metagenome</name>
    <dbReference type="NCBI Taxonomy" id="412755"/>
    <lineage>
        <taxon>unclassified sequences</taxon>
        <taxon>metagenomes</taxon>
        <taxon>ecological metagenomes</taxon>
    </lineage>
</organism>
<evidence type="ECO:0000259" key="2">
    <source>
        <dbReference type="Pfam" id="PF02719"/>
    </source>
</evidence>
<dbReference type="Pfam" id="PF02719">
    <property type="entry name" value="Polysacc_synt_2"/>
    <property type="match status" value="1"/>
</dbReference>
<feature type="domain" description="Polysaccharide biosynthesis protein CapD-like" evidence="2">
    <location>
        <begin position="5"/>
        <end position="196"/>
    </location>
</feature>
<feature type="non-terminal residue" evidence="3">
    <location>
        <position position="196"/>
    </location>
</feature>
<comment type="similarity">
    <text evidence="1">Belongs to the polysaccharide synthase family.</text>
</comment>
<evidence type="ECO:0000256" key="1">
    <source>
        <dbReference type="ARBA" id="ARBA00007430"/>
    </source>
</evidence>
<dbReference type="PANTHER" id="PTHR43318:SF2">
    <property type="entry name" value="UDP-N-ACETYLGLUCOSAMINE 4,6-DEHYDRATASE (INVERTING)"/>
    <property type="match status" value="1"/>
</dbReference>
<gene>
    <name evidence="3" type="ORF">S06H3_59816</name>
</gene>
<name>X1QMT3_9ZZZZ</name>
<comment type="caution">
    <text evidence="3">The sequence shown here is derived from an EMBL/GenBank/DDBJ whole genome shotgun (WGS) entry which is preliminary data.</text>
</comment>
<evidence type="ECO:0000313" key="3">
    <source>
        <dbReference type="EMBL" id="GAI52310.1"/>
    </source>
</evidence>
<sequence>RNKKILVTGGTGCIGSEIVRRLLKYKPNVVRIFSNDEHDMFTMMQDLGTDIKKRYLMGDVRDKYRLVKAMDGIDIVYHAAALKHVPICEYNPFEAIQTNVLGTQNVIEASFYNNVEKVVSISTDKAVNPVSIMGATKLLSERIITDANWAKGKRKTVFSCVRFGNVSFSRGSVIPLFERQIKEKKTVAITDPAMTR</sequence>
<dbReference type="InterPro" id="IPR036291">
    <property type="entry name" value="NAD(P)-bd_dom_sf"/>
</dbReference>
<accession>X1QMT3</accession>
<dbReference type="InterPro" id="IPR051203">
    <property type="entry name" value="Polysaccharide_Synthase-Rel"/>
</dbReference>
<dbReference type="AlphaFoldDB" id="X1QMT3"/>
<dbReference type="EMBL" id="BARV01038927">
    <property type="protein sequence ID" value="GAI52310.1"/>
    <property type="molecule type" value="Genomic_DNA"/>
</dbReference>
<dbReference type="Gene3D" id="3.40.50.720">
    <property type="entry name" value="NAD(P)-binding Rossmann-like Domain"/>
    <property type="match status" value="1"/>
</dbReference>
<dbReference type="PANTHER" id="PTHR43318">
    <property type="entry name" value="UDP-N-ACETYLGLUCOSAMINE 4,6-DEHYDRATASE"/>
    <property type="match status" value="1"/>
</dbReference>
<reference evidence="3" key="1">
    <citation type="journal article" date="2014" name="Front. Microbiol.">
        <title>High frequency of phylogenetically diverse reductive dehalogenase-homologous genes in deep subseafloor sedimentary metagenomes.</title>
        <authorList>
            <person name="Kawai M."/>
            <person name="Futagami T."/>
            <person name="Toyoda A."/>
            <person name="Takaki Y."/>
            <person name="Nishi S."/>
            <person name="Hori S."/>
            <person name="Arai W."/>
            <person name="Tsubouchi T."/>
            <person name="Morono Y."/>
            <person name="Uchiyama I."/>
            <person name="Ito T."/>
            <person name="Fujiyama A."/>
            <person name="Inagaki F."/>
            <person name="Takami H."/>
        </authorList>
    </citation>
    <scope>NUCLEOTIDE SEQUENCE</scope>
    <source>
        <strain evidence="3">Expedition CK06-06</strain>
    </source>
</reference>
<feature type="non-terminal residue" evidence="3">
    <location>
        <position position="1"/>
    </location>
</feature>
<protein>
    <recommendedName>
        <fullName evidence="2">Polysaccharide biosynthesis protein CapD-like domain-containing protein</fullName>
    </recommendedName>
</protein>
<dbReference type="SUPFAM" id="SSF51735">
    <property type="entry name" value="NAD(P)-binding Rossmann-fold domains"/>
    <property type="match status" value="1"/>
</dbReference>
<dbReference type="InterPro" id="IPR003869">
    <property type="entry name" value="Polysac_CapD-like"/>
</dbReference>
<proteinExistence type="inferred from homology"/>